<proteinExistence type="predicted"/>
<gene>
    <name evidence="1" type="ORF">GUITHDRAFT_154333</name>
</gene>
<evidence type="ECO:0000313" key="3">
    <source>
        <dbReference type="Proteomes" id="UP000011087"/>
    </source>
</evidence>
<dbReference type="PaxDb" id="55529-EKX39655"/>
<reference evidence="2" key="3">
    <citation type="submission" date="2016-03" db="UniProtKB">
        <authorList>
            <consortium name="EnsemblProtists"/>
        </authorList>
    </citation>
    <scope>IDENTIFICATION</scope>
</reference>
<dbReference type="RefSeq" id="XP_005826635.1">
    <property type="nucleotide sequence ID" value="XM_005826578.1"/>
</dbReference>
<dbReference type="OrthoDB" id="10395485at2759"/>
<keyword evidence="3" id="KW-1185">Reference proteome</keyword>
<reference evidence="3" key="2">
    <citation type="submission" date="2012-11" db="EMBL/GenBank/DDBJ databases">
        <authorList>
            <person name="Kuo A."/>
            <person name="Curtis B.A."/>
            <person name="Tanifuji G."/>
            <person name="Burki F."/>
            <person name="Gruber A."/>
            <person name="Irimia M."/>
            <person name="Maruyama S."/>
            <person name="Arias M.C."/>
            <person name="Ball S.G."/>
            <person name="Gile G.H."/>
            <person name="Hirakawa Y."/>
            <person name="Hopkins J.F."/>
            <person name="Rensing S.A."/>
            <person name="Schmutz J."/>
            <person name="Symeonidi A."/>
            <person name="Elias M."/>
            <person name="Eveleigh R.J."/>
            <person name="Herman E.K."/>
            <person name="Klute M.J."/>
            <person name="Nakayama T."/>
            <person name="Obornik M."/>
            <person name="Reyes-Prieto A."/>
            <person name="Armbrust E.V."/>
            <person name="Aves S.J."/>
            <person name="Beiko R.G."/>
            <person name="Coutinho P."/>
            <person name="Dacks J.B."/>
            <person name="Durnford D.G."/>
            <person name="Fast N.M."/>
            <person name="Green B.R."/>
            <person name="Grisdale C."/>
            <person name="Hempe F."/>
            <person name="Henrissat B."/>
            <person name="Hoppner M.P."/>
            <person name="Ishida K.-I."/>
            <person name="Kim E."/>
            <person name="Koreny L."/>
            <person name="Kroth P.G."/>
            <person name="Liu Y."/>
            <person name="Malik S.-B."/>
            <person name="Maier U.G."/>
            <person name="McRose D."/>
            <person name="Mock T."/>
            <person name="Neilson J.A."/>
            <person name="Onodera N.T."/>
            <person name="Poole A.M."/>
            <person name="Pritham E.J."/>
            <person name="Richards T.A."/>
            <person name="Rocap G."/>
            <person name="Roy S.W."/>
            <person name="Sarai C."/>
            <person name="Schaack S."/>
            <person name="Shirato S."/>
            <person name="Slamovits C.H."/>
            <person name="Spencer D.F."/>
            <person name="Suzuki S."/>
            <person name="Worden A.Z."/>
            <person name="Zauner S."/>
            <person name="Barry K."/>
            <person name="Bell C."/>
            <person name="Bharti A.K."/>
            <person name="Crow J.A."/>
            <person name="Grimwood J."/>
            <person name="Kramer R."/>
            <person name="Lindquist E."/>
            <person name="Lucas S."/>
            <person name="Salamov A."/>
            <person name="McFadden G.I."/>
            <person name="Lane C.E."/>
            <person name="Keeling P.J."/>
            <person name="Gray M.W."/>
            <person name="Grigoriev I.V."/>
            <person name="Archibald J.M."/>
        </authorList>
    </citation>
    <scope>NUCLEOTIDE SEQUENCE</scope>
    <source>
        <strain evidence="3">CCMP2712</strain>
    </source>
</reference>
<dbReference type="HOGENOM" id="CLU_2927473_0_0_1"/>
<dbReference type="AlphaFoldDB" id="L1IUZ1"/>
<dbReference type="EMBL" id="JH993037">
    <property type="protein sequence ID" value="EKX39655.1"/>
    <property type="molecule type" value="Genomic_DNA"/>
</dbReference>
<reference evidence="1 3" key="1">
    <citation type="journal article" date="2012" name="Nature">
        <title>Algal genomes reveal evolutionary mosaicism and the fate of nucleomorphs.</title>
        <authorList>
            <consortium name="DOE Joint Genome Institute"/>
            <person name="Curtis B.A."/>
            <person name="Tanifuji G."/>
            <person name="Burki F."/>
            <person name="Gruber A."/>
            <person name="Irimia M."/>
            <person name="Maruyama S."/>
            <person name="Arias M.C."/>
            <person name="Ball S.G."/>
            <person name="Gile G.H."/>
            <person name="Hirakawa Y."/>
            <person name="Hopkins J.F."/>
            <person name="Kuo A."/>
            <person name="Rensing S.A."/>
            <person name="Schmutz J."/>
            <person name="Symeonidi A."/>
            <person name="Elias M."/>
            <person name="Eveleigh R.J."/>
            <person name="Herman E.K."/>
            <person name="Klute M.J."/>
            <person name="Nakayama T."/>
            <person name="Obornik M."/>
            <person name="Reyes-Prieto A."/>
            <person name="Armbrust E.V."/>
            <person name="Aves S.J."/>
            <person name="Beiko R.G."/>
            <person name="Coutinho P."/>
            <person name="Dacks J.B."/>
            <person name="Durnford D.G."/>
            <person name="Fast N.M."/>
            <person name="Green B.R."/>
            <person name="Grisdale C.J."/>
            <person name="Hempel F."/>
            <person name="Henrissat B."/>
            <person name="Hoppner M.P."/>
            <person name="Ishida K."/>
            <person name="Kim E."/>
            <person name="Koreny L."/>
            <person name="Kroth P.G."/>
            <person name="Liu Y."/>
            <person name="Malik S.B."/>
            <person name="Maier U.G."/>
            <person name="McRose D."/>
            <person name="Mock T."/>
            <person name="Neilson J.A."/>
            <person name="Onodera N.T."/>
            <person name="Poole A.M."/>
            <person name="Pritham E.J."/>
            <person name="Richards T.A."/>
            <person name="Rocap G."/>
            <person name="Roy S.W."/>
            <person name="Sarai C."/>
            <person name="Schaack S."/>
            <person name="Shirato S."/>
            <person name="Slamovits C.H."/>
            <person name="Spencer D.F."/>
            <person name="Suzuki S."/>
            <person name="Worden A.Z."/>
            <person name="Zauner S."/>
            <person name="Barry K."/>
            <person name="Bell C."/>
            <person name="Bharti A.K."/>
            <person name="Crow J.A."/>
            <person name="Grimwood J."/>
            <person name="Kramer R."/>
            <person name="Lindquist E."/>
            <person name="Lucas S."/>
            <person name="Salamov A."/>
            <person name="McFadden G.I."/>
            <person name="Lane C.E."/>
            <person name="Keeling P.J."/>
            <person name="Gray M.W."/>
            <person name="Grigoriev I.V."/>
            <person name="Archibald J.M."/>
        </authorList>
    </citation>
    <scope>NUCLEOTIDE SEQUENCE</scope>
    <source>
        <strain evidence="1 3">CCMP2712</strain>
    </source>
</reference>
<sequence length="61" mass="6559">MFEFLATTKSPQVFEQLWNLTGTHIHQNHSLGSSSYAQGSLIPGANYSAQDDHAGVKVAGL</sequence>
<name>L1IUZ1_GUITC</name>
<evidence type="ECO:0000313" key="1">
    <source>
        <dbReference type="EMBL" id="EKX39655.1"/>
    </source>
</evidence>
<dbReference type="Proteomes" id="UP000011087">
    <property type="component" value="Unassembled WGS sequence"/>
</dbReference>
<dbReference type="EnsemblProtists" id="EKX39655">
    <property type="protein sequence ID" value="EKX39655"/>
    <property type="gene ID" value="GUITHDRAFT_154333"/>
</dbReference>
<accession>L1IUZ1</accession>
<dbReference type="KEGG" id="gtt:GUITHDRAFT_154333"/>
<evidence type="ECO:0000313" key="2">
    <source>
        <dbReference type="EnsemblProtists" id="EKX39655"/>
    </source>
</evidence>
<protein>
    <submittedName>
        <fullName evidence="1 2">Uncharacterized protein</fullName>
    </submittedName>
</protein>
<dbReference type="GeneID" id="17296409"/>
<organism evidence="1">
    <name type="scientific">Guillardia theta (strain CCMP2712)</name>
    <name type="common">Cryptophyte</name>
    <dbReference type="NCBI Taxonomy" id="905079"/>
    <lineage>
        <taxon>Eukaryota</taxon>
        <taxon>Cryptophyceae</taxon>
        <taxon>Pyrenomonadales</taxon>
        <taxon>Geminigeraceae</taxon>
        <taxon>Guillardia</taxon>
    </lineage>
</organism>